<dbReference type="GO" id="GO:0008408">
    <property type="term" value="F:3'-5' exonuclease activity"/>
    <property type="evidence" value="ECO:0007669"/>
    <property type="project" value="InterPro"/>
</dbReference>
<keyword evidence="1" id="KW-0540">Nuclease</keyword>
<evidence type="ECO:0000256" key="3">
    <source>
        <dbReference type="SAM" id="Coils"/>
    </source>
</evidence>
<dbReference type="Proteomes" id="UP000503462">
    <property type="component" value="Chromosome 4"/>
</dbReference>
<keyword evidence="2" id="KW-0378">Hydrolase</keyword>
<dbReference type="PANTHER" id="PTHR13620:SF104">
    <property type="entry name" value="EXONUCLEASE 3'-5' DOMAIN-CONTAINING PROTEIN 2"/>
    <property type="match status" value="1"/>
</dbReference>
<dbReference type="GO" id="GO:0005737">
    <property type="term" value="C:cytoplasm"/>
    <property type="evidence" value="ECO:0007669"/>
    <property type="project" value="TreeGrafter"/>
</dbReference>
<dbReference type="PROSITE" id="PS50096">
    <property type="entry name" value="IQ"/>
    <property type="match status" value="1"/>
</dbReference>
<feature type="region of interest" description="Disordered" evidence="4">
    <location>
        <begin position="1"/>
        <end position="24"/>
    </location>
</feature>
<evidence type="ECO:0000259" key="5">
    <source>
        <dbReference type="Pfam" id="PF01612"/>
    </source>
</evidence>
<dbReference type="SUPFAM" id="SSF53098">
    <property type="entry name" value="Ribonuclease H-like"/>
    <property type="match status" value="1"/>
</dbReference>
<dbReference type="EMBL" id="CP051142">
    <property type="protein sequence ID" value="QIW99927.1"/>
    <property type="molecule type" value="Genomic_DNA"/>
</dbReference>
<evidence type="ECO:0000256" key="2">
    <source>
        <dbReference type="ARBA" id="ARBA00022801"/>
    </source>
</evidence>
<gene>
    <name evidence="6" type="ORF">AMS68_005445</name>
</gene>
<evidence type="ECO:0000256" key="4">
    <source>
        <dbReference type="SAM" id="MobiDB-lite"/>
    </source>
</evidence>
<dbReference type="Gene3D" id="3.30.420.10">
    <property type="entry name" value="Ribonuclease H-like superfamily/Ribonuclease H"/>
    <property type="match status" value="1"/>
</dbReference>
<sequence length="1235" mass="137240">MDGDNSMTPNNDAHSEDGIETIPTTWQPSMGIRFAQQSQTSILPHTTHARHFSTHPASQAGLKDMFPSVPPKNKQPTSSTARVQQAALPTTSQRLDSPASAKGALQRELIAMTEARDQAEKSLKFTKGISSAREARVAVLEQELSSSEMARTNLEQERDELADQNRTLEATFEERVAAQVREEQEKLQKDKKILQVNQDKHNQYVAKTQAAIDKRYELRVKAESQKRAQDRARFRERVMQAITPYIRQLQSETELRVASANRGYLARRQRRTTSYNVWKDELHSRGQRASAAVAYSVRQLMKALSDKTADGAPNKEVVAQLSSYSANLQSCLGTMLEHRSISQGTLHDARHLLHQLFLPVETAPASIRATMLRQLLKGPLTRLLGSKTLKDELDDTKIVRILHSLTQAITLLRRAEQLKSLAQEPSEVIAFAQQARDHEAVNAELLAHVRSTQVTALPADFGRKQVEIYEQVEVAAQHKAERIVLQKLLGQWTEDDSTRLREDILIDYKPLFRRFQTAVARLLPYVSAATVDRRVRVRRSTASTSSYALARSRLVHRARRGDSKHFASETSQRGDRSSNPDAAAASTSEQVRQLASSFKPASKRTLKRRAKRERLRANATAVPNEHLQAEDSNPGAAFSAIQGKASTITTPSCDTARSTVEAGSVRYYPLGVKRMYSTWQPSRAGPDSASEMLLARSPLFQLLRTCTADQQDSTAQSHDSEWESCSEDESASSARLIISGQASDFRSSIDDDNSQSSHVHSRSGDGGSQTSSYALSDDGSDSQQSIICTQEDADSKSTHSVDITALDYQIPEDVLARALRADSASEEGAWSFELYSNSDGKPVSLHYHTTFAQAEAAAADLLTEPVLGFDLEWEEFSKPGTHEIKRCVSLLQLANESACHLFHIARWDGSTAADLMPPSLQKLLMSTTCIKAGVNVAGDAGRILRCFEVEMQGVFELSHMYRLVMFGADEPSKVNKVLIKLADQVQQLLLLPLPKGEVRTSKWSSKLKLAQCQYAASDAYAGFRLFHALDEKRRSLKPTPPRPAFWELRLPIELADGTLSTSIKRVRKGAAVSTEADQDDAEDEFFDALESQDNGDDGAEATMTIQETNTGDDVISTARQTASSAHTRLESDELRRANEWSKIWLEKRSETSQITMTAAPLRAYHLWHIQEFSVEETAAVLRTPPLASNTVASYVLDAIVRGQLAYDNERLKPIVQKLPRSVQARYRGLITKLGL</sequence>
<dbReference type="InterPro" id="IPR012337">
    <property type="entry name" value="RNaseH-like_sf"/>
</dbReference>
<dbReference type="OrthoDB" id="1920326at2759"/>
<organism evidence="6 7">
    <name type="scientific">Peltaster fructicola</name>
    <dbReference type="NCBI Taxonomy" id="286661"/>
    <lineage>
        <taxon>Eukaryota</taxon>
        <taxon>Fungi</taxon>
        <taxon>Dikarya</taxon>
        <taxon>Ascomycota</taxon>
        <taxon>Pezizomycotina</taxon>
        <taxon>Dothideomycetes</taxon>
        <taxon>Dothideomycetes incertae sedis</taxon>
        <taxon>Peltaster</taxon>
    </lineage>
</organism>
<dbReference type="GO" id="GO:0005634">
    <property type="term" value="C:nucleus"/>
    <property type="evidence" value="ECO:0007669"/>
    <property type="project" value="TreeGrafter"/>
</dbReference>
<name>A0A6H0XZA6_9PEZI</name>
<keyword evidence="7" id="KW-1185">Reference proteome</keyword>
<dbReference type="AlphaFoldDB" id="A0A6H0XZA6"/>
<feature type="region of interest" description="Disordered" evidence="4">
    <location>
        <begin position="558"/>
        <end position="632"/>
    </location>
</feature>
<feature type="compositionally biased region" description="Polar residues" evidence="4">
    <location>
        <begin position="1"/>
        <end position="12"/>
    </location>
</feature>
<evidence type="ECO:0000313" key="6">
    <source>
        <dbReference type="EMBL" id="QIW99927.1"/>
    </source>
</evidence>
<keyword evidence="3" id="KW-0175">Coiled coil</keyword>
<feature type="compositionally biased region" description="Polar residues" evidence="4">
    <location>
        <begin position="74"/>
        <end position="95"/>
    </location>
</feature>
<dbReference type="InterPro" id="IPR036397">
    <property type="entry name" value="RNaseH_sf"/>
</dbReference>
<feature type="compositionally biased region" description="Basic residues" evidence="4">
    <location>
        <begin position="601"/>
        <end position="614"/>
    </location>
</feature>
<feature type="region of interest" description="Disordered" evidence="4">
    <location>
        <begin position="745"/>
        <end position="784"/>
    </location>
</feature>
<dbReference type="InterPro" id="IPR002562">
    <property type="entry name" value="3'-5'_exonuclease_dom"/>
</dbReference>
<dbReference type="CDD" id="cd06141">
    <property type="entry name" value="WRN_exo"/>
    <property type="match status" value="1"/>
</dbReference>
<dbReference type="PANTHER" id="PTHR13620">
    <property type="entry name" value="3-5 EXONUCLEASE"/>
    <property type="match status" value="1"/>
</dbReference>
<feature type="region of interest" description="Disordered" evidence="4">
    <location>
        <begin position="59"/>
        <end position="102"/>
    </location>
</feature>
<proteinExistence type="predicted"/>
<evidence type="ECO:0000256" key="1">
    <source>
        <dbReference type="ARBA" id="ARBA00022722"/>
    </source>
</evidence>
<protein>
    <recommendedName>
        <fullName evidence="5">3'-5' exonuclease domain-containing protein</fullName>
    </recommendedName>
</protein>
<feature type="compositionally biased region" description="Basic and acidic residues" evidence="4">
    <location>
        <begin position="560"/>
        <end position="578"/>
    </location>
</feature>
<feature type="domain" description="3'-5' exonuclease" evidence="5">
    <location>
        <begin position="848"/>
        <end position="1031"/>
    </location>
</feature>
<feature type="compositionally biased region" description="Polar residues" evidence="4">
    <location>
        <begin position="579"/>
        <end position="596"/>
    </location>
</feature>
<dbReference type="InterPro" id="IPR051132">
    <property type="entry name" value="3-5_Exonuclease_domain"/>
</dbReference>
<dbReference type="GO" id="GO:0003676">
    <property type="term" value="F:nucleic acid binding"/>
    <property type="evidence" value="ECO:0007669"/>
    <property type="project" value="InterPro"/>
</dbReference>
<accession>A0A6H0XZA6</accession>
<feature type="coiled-coil region" evidence="3">
    <location>
        <begin position="102"/>
        <end position="197"/>
    </location>
</feature>
<dbReference type="GO" id="GO:0006139">
    <property type="term" value="P:nucleobase-containing compound metabolic process"/>
    <property type="evidence" value="ECO:0007669"/>
    <property type="project" value="InterPro"/>
</dbReference>
<reference evidence="6 7" key="1">
    <citation type="journal article" date="2016" name="Sci. Rep.">
        <title>Peltaster fructicola genome reveals evolution from an invasive phytopathogen to an ectophytic parasite.</title>
        <authorList>
            <person name="Xu C."/>
            <person name="Chen H."/>
            <person name="Gleason M.L."/>
            <person name="Xu J.R."/>
            <person name="Liu H."/>
            <person name="Zhang R."/>
            <person name="Sun G."/>
        </authorList>
    </citation>
    <scope>NUCLEOTIDE SEQUENCE [LARGE SCALE GENOMIC DNA]</scope>
    <source>
        <strain evidence="6 7">LNHT1506</strain>
    </source>
</reference>
<dbReference type="Pfam" id="PF01612">
    <property type="entry name" value="DNA_pol_A_exo1"/>
    <property type="match status" value="1"/>
</dbReference>
<evidence type="ECO:0000313" key="7">
    <source>
        <dbReference type="Proteomes" id="UP000503462"/>
    </source>
</evidence>